<dbReference type="InterPro" id="IPR010610">
    <property type="entry name" value="EryCIII-like_C"/>
</dbReference>
<dbReference type="PANTHER" id="PTHR48050:SF13">
    <property type="entry name" value="STEROL 3-BETA-GLUCOSYLTRANSFERASE UGT80A2"/>
    <property type="match status" value="1"/>
</dbReference>
<name>A0A7J5UIN2_9MICO</name>
<dbReference type="PANTHER" id="PTHR48050">
    <property type="entry name" value="STEROL 3-BETA-GLUCOSYLTRANSFERASE"/>
    <property type="match status" value="1"/>
</dbReference>
<dbReference type="GO" id="GO:0016758">
    <property type="term" value="F:hexosyltransferase activity"/>
    <property type="evidence" value="ECO:0007669"/>
    <property type="project" value="UniProtKB-ARBA"/>
</dbReference>
<keyword evidence="4" id="KW-1185">Reference proteome</keyword>
<dbReference type="GO" id="GO:0008194">
    <property type="term" value="F:UDP-glycosyltransferase activity"/>
    <property type="evidence" value="ECO:0007669"/>
    <property type="project" value="InterPro"/>
</dbReference>
<evidence type="ECO:0000259" key="2">
    <source>
        <dbReference type="Pfam" id="PF06722"/>
    </source>
</evidence>
<dbReference type="EMBL" id="WHJE01000218">
    <property type="protein sequence ID" value="KAE8762227.1"/>
    <property type="molecule type" value="Genomic_DNA"/>
</dbReference>
<reference evidence="3 4" key="1">
    <citation type="submission" date="2019-10" db="EMBL/GenBank/DDBJ databases">
        <title>Georgenia wutianyii sp. nov. and Georgenia yuyongxinii sp. nov. isolated from plateau pika (Ochotona curzoniae) in the Qinghai-Tibet plateau of China.</title>
        <authorList>
            <person name="Tian Z."/>
        </authorList>
    </citation>
    <scope>NUCLEOTIDE SEQUENCE [LARGE SCALE GENOMIC DNA]</scope>
    <source>
        <strain evidence="3 4">DSM 21501</strain>
    </source>
</reference>
<dbReference type="PROSITE" id="PS00375">
    <property type="entry name" value="UDPGT"/>
    <property type="match status" value="1"/>
</dbReference>
<dbReference type="GO" id="GO:0017000">
    <property type="term" value="P:antibiotic biosynthetic process"/>
    <property type="evidence" value="ECO:0007669"/>
    <property type="project" value="UniProtKB-ARBA"/>
</dbReference>
<evidence type="ECO:0000313" key="4">
    <source>
        <dbReference type="Proteomes" id="UP000451860"/>
    </source>
</evidence>
<gene>
    <name evidence="3" type="ORF">GB883_20435</name>
</gene>
<dbReference type="InterPro" id="IPR035595">
    <property type="entry name" value="UDP_glycos_trans_CS"/>
</dbReference>
<evidence type="ECO:0000313" key="3">
    <source>
        <dbReference type="EMBL" id="KAE8762227.1"/>
    </source>
</evidence>
<organism evidence="3 4">
    <name type="scientific">Georgenia thermotolerans</name>
    <dbReference type="NCBI Taxonomy" id="527326"/>
    <lineage>
        <taxon>Bacteria</taxon>
        <taxon>Bacillati</taxon>
        <taxon>Actinomycetota</taxon>
        <taxon>Actinomycetes</taxon>
        <taxon>Micrococcales</taxon>
        <taxon>Bogoriellaceae</taxon>
        <taxon>Georgenia</taxon>
    </lineage>
</organism>
<feature type="domain" description="Erythromycin biosynthesis protein CIII-like C-terminal" evidence="2">
    <location>
        <begin position="49"/>
        <end position="183"/>
    </location>
</feature>
<sequence>GARGAADDDATGPASVAPGLAPAADGARPLVYFSLGTVFNLESGDLFTRVLAGLRDLPADVLVSLGAGLDPALLGPQPAHVRVEPFVDQDRVIAAADVVVTHGGSGTVTAALTAGVPVVVLPMGADQPDNAARCAALGVGTVLDPVTVTPPQVRAAVGAVLTDPAFRRRAAALAAEAAALPPVGSAVALLEDLTGR</sequence>
<feature type="non-terminal residue" evidence="3">
    <location>
        <position position="1"/>
    </location>
</feature>
<keyword evidence="1 3" id="KW-0808">Transferase</keyword>
<dbReference type="InterPro" id="IPR002213">
    <property type="entry name" value="UDP_glucos_trans"/>
</dbReference>
<dbReference type="Pfam" id="PF06722">
    <property type="entry name" value="EryCIII-like_C"/>
    <property type="match status" value="1"/>
</dbReference>
<dbReference type="InterPro" id="IPR050426">
    <property type="entry name" value="Glycosyltransferase_28"/>
</dbReference>
<protein>
    <submittedName>
        <fullName evidence="3">Glycosyltransferase</fullName>
    </submittedName>
</protein>
<dbReference type="SUPFAM" id="SSF53756">
    <property type="entry name" value="UDP-Glycosyltransferase/glycogen phosphorylase"/>
    <property type="match status" value="1"/>
</dbReference>
<evidence type="ECO:0000256" key="1">
    <source>
        <dbReference type="ARBA" id="ARBA00022679"/>
    </source>
</evidence>
<dbReference type="AlphaFoldDB" id="A0A7J5UIN2"/>
<dbReference type="RefSeq" id="WP_282958516.1">
    <property type="nucleotide sequence ID" value="NZ_WHJE01000218.1"/>
</dbReference>
<dbReference type="Proteomes" id="UP000451860">
    <property type="component" value="Unassembled WGS sequence"/>
</dbReference>
<comment type="caution">
    <text evidence="3">The sequence shown here is derived from an EMBL/GenBank/DDBJ whole genome shotgun (WGS) entry which is preliminary data.</text>
</comment>
<dbReference type="CDD" id="cd03784">
    <property type="entry name" value="GT1_Gtf-like"/>
    <property type="match status" value="1"/>
</dbReference>
<dbReference type="Gene3D" id="3.40.50.2000">
    <property type="entry name" value="Glycogen Phosphorylase B"/>
    <property type="match status" value="1"/>
</dbReference>
<accession>A0A7J5UIN2</accession>
<proteinExistence type="predicted"/>
<dbReference type="FunFam" id="3.40.50.2000:FF:000072">
    <property type="entry name" value="Glycosyl transferase"/>
    <property type="match status" value="1"/>
</dbReference>